<dbReference type="InterPro" id="IPR055436">
    <property type="entry name" value="Ig_TMEM131L_4"/>
</dbReference>
<feature type="compositionally biased region" description="Low complexity" evidence="7">
    <location>
        <begin position="1426"/>
        <end position="1438"/>
    </location>
</feature>
<feature type="compositionally biased region" description="Basic and acidic residues" evidence="7">
    <location>
        <begin position="1356"/>
        <end position="1367"/>
    </location>
</feature>
<evidence type="ECO:0000256" key="6">
    <source>
        <dbReference type="ARBA" id="ARBA00023136"/>
    </source>
</evidence>
<name>A0A5J5MRV1_MUNRE</name>
<feature type="compositionally biased region" description="Low complexity" evidence="7">
    <location>
        <begin position="1839"/>
        <end position="1852"/>
    </location>
</feature>
<feature type="compositionally biased region" description="Low complexity" evidence="7">
    <location>
        <begin position="1682"/>
        <end position="1691"/>
    </location>
</feature>
<evidence type="ECO:0000256" key="2">
    <source>
        <dbReference type="ARBA" id="ARBA00006682"/>
    </source>
</evidence>
<feature type="compositionally biased region" description="Low complexity" evidence="7">
    <location>
        <begin position="1776"/>
        <end position="1787"/>
    </location>
</feature>
<gene>
    <name evidence="16" type="ORF">FD755_009152</name>
</gene>
<feature type="compositionally biased region" description="Basic and acidic residues" evidence="7">
    <location>
        <begin position="1334"/>
        <end position="1346"/>
    </location>
</feature>
<organism evidence="16 17">
    <name type="scientific">Muntiacus reevesi</name>
    <name type="common">Reeves' muntjac</name>
    <name type="synonym">Cervus reevesi</name>
    <dbReference type="NCBI Taxonomy" id="9886"/>
    <lineage>
        <taxon>Eukaryota</taxon>
        <taxon>Metazoa</taxon>
        <taxon>Chordata</taxon>
        <taxon>Craniata</taxon>
        <taxon>Vertebrata</taxon>
        <taxon>Euteleostomi</taxon>
        <taxon>Mammalia</taxon>
        <taxon>Eutheria</taxon>
        <taxon>Laurasiatheria</taxon>
        <taxon>Artiodactyla</taxon>
        <taxon>Ruminantia</taxon>
        <taxon>Pecora</taxon>
        <taxon>Cervidae</taxon>
        <taxon>Muntiacinae</taxon>
        <taxon>Muntiacus</taxon>
    </lineage>
</organism>
<evidence type="ECO:0000256" key="8">
    <source>
        <dbReference type="SAM" id="Phobius"/>
    </source>
</evidence>
<keyword evidence="4 9" id="KW-0732">Signal</keyword>
<dbReference type="InterPro" id="IPR045695">
    <property type="entry name" value="TMEM131-like_Ig_dom2"/>
</dbReference>
<feature type="domain" description="TMEM131L fourth Ig-like" evidence="14">
    <location>
        <begin position="846"/>
        <end position="982"/>
    </location>
</feature>
<evidence type="ECO:0000259" key="11">
    <source>
        <dbReference type="Pfam" id="PF19532"/>
    </source>
</evidence>
<dbReference type="InterPro" id="IPR039877">
    <property type="entry name" value="TMEM131-like"/>
</dbReference>
<dbReference type="GO" id="GO:0016020">
    <property type="term" value="C:membrane"/>
    <property type="evidence" value="ECO:0007669"/>
    <property type="project" value="UniProtKB-SubCell"/>
</dbReference>
<feature type="compositionally biased region" description="Basic and acidic residues" evidence="7">
    <location>
        <begin position="1398"/>
        <end position="1420"/>
    </location>
</feature>
<proteinExistence type="inferred from homology"/>
<dbReference type="Pfam" id="PF24501">
    <property type="entry name" value="Ig_TMEM131L_5"/>
    <property type="match status" value="1"/>
</dbReference>
<feature type="region of interest" description="Disordered" evidence="7">
    <location>
        <begin position="1209"/>
        <end position="1580"/>
    </location>
</feature>
<feature type="region of interest" description="Disordered" evidence="7">
    <location>
        <begin position="1595"/>
        <end position="1716"/>
    </location>
</feature>
<comment type="subcellular location">
    <subcellularLocation>
        <location evidence="1">Membrane</location>
        <topology evidence="1">Single-pass type I membrane protein</topology>
    </subcellularLocation>
</comment>
<evidence type="ECO:0000259" key="10">
    <source>
        <dbReference type="Pfam" id="PF12371"/>
    </source>
</evidence>
<feature type="domain" description="Transmembrane protein 131-like second Ig-like" evidence="11">
    <location>
        <begin position="352"/>
        <end position="402"/>
    </location>
</feature>
<dbReference type="Gene3D" id="2.60.40.10">
    <property type="entry name" value="Immunoglobulins"/>
    <property type="match status" value="2"/>
</dbReference>
<evidence type="ECO:0000259" key="12">
    <source>
        <dbReference type="Pfam" id="PF24495"/>
    </source>
</evidence>
<dbReference type="EMBL" id="VCEB01000003">
    <property type="protein sequence ID" value="KAB0381368.1"/>
    <property type="molecule type" value="Genomic_DNA"/>
</dbReference>
<protein>
    <submittedName>
        <fullName evidence="16">Uncharacterized protein</fullName>
    </submittedName>
</protein>
<evidence type="ECO:0000313" key="17">
    <source>
        <dbReference type="Proteomes" id="UP000326062"/>
    </source>
</evidence>
<dbReference type="PANTHER" id="PTHR22050:SF1">
    <property type="entry name" value="TRANSMEMBRANE PROTEIN 131"/>
    <property type="match status" value="1"/>
</dbReference>
<feature type="compositionally biased region" description="Basic residues" evidence="7">
    <location>
        <begin position="1383"/>
        <end position="1397"/>
    </location>
</feature>
<feature type="chain" id="PRO_5023847873" evidence="9">
    <location>
        <begin position="24"/>
        <end position="1886"/>
    </location>
</feature>
<dbReference type="Pfam" id="PF12371">
    <property type="entry name" value="TMEM131_like_N"/>
    <property type="match status" value="1"/>
</dbReference>
<dbReference type="InterPro" id="IPR022113">
    <property type="entry name" value="TMEM131L_N"/>
</dbReference>
<feature type="transmembrane region" description="Helical" evidence="8">
    <location>
        <begin position="1128"/>
        <end position="1153"/>
    </location>
</feature>
<feature type="domain" description="TMEM131L fifth Ig-like" evidence="15">
    <location>
        <begin position="1033"/>
        <end position="1097"/>
    </location>
</feature>
<feature type="domain" description="Transmembrane protein 131-like N-terminal" evidence="10">
    <location>
        <begin position="131"/>
        <end position="201"/>
    </location>
</feature>
<evidence type="ECO:0000256" key="4">
    <source>
        <dbReference type="ARBA" id="ARBA00022729"/>
    </source>
</evidence>
<feature type="compositionally biased region" description="Low complexity" evidence="7">
    <location>
        <begin position="1505"/>
        <end position="1515"/>
    </location>
</feature>
<dbReference type="Pfam" id="PF24499">
    <property type="entry name" value="Ig_TMEM131L_4"/>
    <property type="match status" value="1"/>
</dbReference>
<dbReference type="Proteomes" id="UP000326062">
    <property type="component" value="Chromosome 3"/>
</dbReference>
<feature type="domain" description="TMEM131L third Ig-like" evidence="13">
    <location>
        <begin position="446"/>
        <end position="545"/>
    </location>
</feature>
<sequence>MLLNHLILYHSLLCLPSFPASESSLVSHLFTSGGQNVGTSATVLPSEYSVLISYRIDWFDFLAVQGTLRSLLQHHNSKIPWKSSVLVCEILWTDEPGKLQSMSVCFLLLEQGPEPDDLDSNEVPSVALGIPVGMPKMEKVYLHNPSSEETITLVSISATTSHFHASFFQNRKILPGGNTSFDVVFLARVVGNVENTLFINTSNHGVFTYQVFGVGVPNPYRLRPFLGARVPVNSSFSPIINIHNPHSEPLQVVEMYSSGGDLHLELPTGQQGGTRKLWEIPPYETKGVMRASFSSREADNHTAFIRIKTNASDSTEFIILPVEVEVTTAPGIYSSTEMLDFGTLRTQDLPKVLNLHLLNSGTKDVPITSVRPTPQNDAITVHFKPITLKASESKYTKVASISFDASKAKKPSQFSGKITVKAKEKSYSKLEIPYQAEVLDGYLGFDHAATLFHIRDSPADPVERPIYLTNTFSFAILIHDVLLPEEAKTMFKVHNFSKPVLILPNGSGYIFTLFFMPSTSSMHIDNNILLITNASKFHLPVRVYTGFLDYFVLPPKIEERFIDFGILSATEASNILFAIINSNPIELAIKSWHIIGDGLSIELVATERGNRTTIISSLPEFEKSSLSDQSSVILASGYFAVFRVKLTAKKLEGIHDGAIQITTDYEILTIPVKAVIAVGSLTCFPKHMVLPPSFPGKIVHQSLNIMNSFSQKVKIQQIRSLSEDVRFYYKRLRGNKEDLEPGKKSKIANIYFDPGLQCGDHCYVGLPFLSKSEPKVQPGIAMQEDAWDTDWDLHQSLFKGWMGIKENSGHRLSAMFEVNTDLQKNILSKVSAELSWPSLLSSPRLVRFPLTNTNCSSEEEIMLENPADVPIYIQFIPLALYSSPSIFVDKLISRFNLSKVAKIDLRTQEFQVFRNSAHPLQSSTGFTEGLSRHLVLNLILKPGEKKSVKVKFTPVHNRTVSSLIIIRNNLTVMDAVMVQGQGTTENLRVAGKLPGPGSSLRFKITEALLKDCTEGMRLREPNFTLKRTFKVENTGQLPIHIETIEVSGYSCEGYGFKVINCQEFALSANASKDIVILFTPDFTASRVIRELKFITASGSEFVFVLNASLPYHMLATCAEALPRPNWELALYIIISGIMSALFLLVIGTAYLEAQGIWEPFRRRLSFEASNPPFDVGRPFDLRRIVGISSEGNLNTLSCDPGHSRGFCGAGGSASRPSAGSHKQCSPSVHPHSSHSSRSSADVENVRAKNSASASGRTNAQSASKASPLVYESHTVAQGHSAGRKSRGARQGQHSSQHHGHSPLEQHSPPPPPVPQHQEPQPERLSPAPLAPPPHPEHPGSTRHSSEDSDITSLIEAMDKDFEHHDAPPLDVFTEQPPSPLSKSKGKGKPPQRKVKPPKKQEEKEKKGKGKPLEDELKDSLADDDSSSTTTETSNPDTEPLLKEDTEKQKGKQAMPEKHENEMSQVKQKSKKLLNVKKEIPADVKPSSLELPYTAPLESKQRRNLPTKIPLPTTLTSGSKPRNSQKTKGTSKLVDSRPPALAKFLPNSQELGNTSSSEGEKDSPPPEWDSVPVHKPGSSADSLYKLSLQTLNADIFLKRHQTSPPPASPSPPAAPCPFTARGSYSSIVHGSPGSDSKAKQPSGSKHKLTKAASLPGKNGNPTFAAVTAGYDKSPGGNGFAKVSSSKTDFSSSLGISHTPVDSDGSDSSGLWSPVSNPSSPDFTPLNSFSAFGNSFNLTGEVFSKLGLARSCNQASQRSWNELSGGPSYLWDSPATEPGPSWPASSGSPTHTATPILGSTSSLWSSTPFSSSIWSSSLHSTLPFTSPASALPSIGLMGPESAPAPHAPSATSPTDDLGQTYNPWRIWSPTIGRRSSDPWSNSHFPHEN</sequence>
<feature type="compositionally biased region" description="Polar residues" evidence="7">
    <location>
        <begin position="1516"/>
        <end position="1529"/>
    </location>
</feature>
<evidence type="ECO:0000256" key="9">
    <source>
        <dbReference type="SAM" id="SignalP"/>
    </source>
</evidence>
<dbReference type="Pfam" id="PF24498">
    <property type="entry name" value="Ig_TMEM131L_3"/>
    <property type="match status" value="1"/>
</dbReference>
<feature type="compositionally biased region" description="Low complexity" evidence="7">
    <location>
        <begin position="1212"/>
        <end position="1239"/>
    </location>
</feature>
<evidence type="ECO:0000259" key="13">
    <source>
        <dbReference type="Pfam" id="PF24498"/>
    </source>
</evidence>
<evidence type="ECO:0000313" key="16">
    <source>
        <dbReference type="EMBL" id="KAB0381368.1"/>
    </source>
</evidence>
<feature type="compositionally biased region" description="Polar residues" evidence="7">
    <location>
        <begin position="1247"/>
        <end position="1264"/>
    </location>
</feature>
<accession>A0A5J5MRV1</accession>
<feature type="compositionally biased region" description="Polar residues" evidence="7">
    <location>
        <begin position="1545"/>
        <end position="1556"/>
    </location>
</feature>
<dbReference type="Pfam" id="PF24495">
    <property type="entry name" value="Ig_TMEM131_2"/>
    <property type="match status" value="1"/>
</dbReference>
<evidence type="ECO:0000259" key="14">
    <source>
        <dbReference type="Pfam" id="PF24499"/>
    </source>
</evidence>
<keyword evidence="5 8" id="KW-1133">Transmembrane helix</keyword>
<dbReference type="InterPro" id="IPR013783">
    <property type="entry name" value="Ig-like_fold"/>
</dbReference>
<reference evidence="16 17" key="1">
    <citation type="submission" date="2019-06" db="EMBL/GenBank/DDBJ databases">
        <title>Discovery of a novel chromosome fission-fusion reversal in muntjac.</title>
        <authorList>
            <person name="Mudd A.B."/>
            <person name="Bredeson J.V."/>
            <person name="Baum R."/>
            <person name="Hockemeyer D."/>
            <person name="Rokhsar D.S."/>
        </authorList>
    </citation>
    <scope>NUCLEOTIDE SEQUENCE [LARGE SCALE GENOMIC DNA]</scope>
    <source>
        <strain evidence="16">UCam_UCB_Mr</strain>
        <tissue evidence="16">Fibroblast cell line</tissue>
    </source>
</reference>
<dbReference type="Pfam" id="PF19532">
    <property type="entry name" value="Ig_TMEM131L_2nd"/>
    <property type="match status" value="1"/>
</dbReference>
<feature type="compositionally biased region" description="Low complexity" evidence="7">
    <location>
        <begin position="1315"/>
        <end position="1327"/>
    </location>
</feature>
<keyword evidence="3 8" id="KW-0812">Transmembrane</keyword>
<dbReference type="InterPro" id="IPR056311">
    <property type="entry name" value="TMEM131_Ig_2"/>
</dbReference>
<feature type="region of interest" description="Disordered" evidence="7">
    <location>
        <begin position="1767"/>
        <end position="1794"/>
    </location>
</feature>
<dbReference type="InterPro" id="IPR055437">
    <property type="entry name" value="TMEM131L_Ig_5"/>
</dbReference>
<dbReference type="PANTHER" id="PTHR22050">
    <property type="entry name" value="RW1 PROTEIN HOMOLOG"/>
    <property type="match status" value="1"/>
</dbReference>
<comment type="similarity">
    <text evidence="2">Belongs to the TMEM131 family.</text>
</comment>
<feature type="compositionally biased region" description="Pro residues" evidence="7">
    <location>
        <begin position="1602"/>
        <end position="1614"/>
    </location>
</feature>
<evidence type="ECO:0000256" key="5">
    <source>
        <dbReference type="ARBA" id="ARBA00022989"/>
    </source>
</evidence>
<dbReference type="InterPro" id="IPR055435">
    <property type="entry name" value="Ig_TMEM131L_3"/>
</dbReference>
<keyword evidence="6 8" id="KW-0472">Membrane</keyword>
<evidence type="ECO:0000259" key="15">
    <source>
        <dbReference type="Pfam" id="PF24501"/>
    </source>
</evidence>
<evidence type="ECO:0000256" key="3">
    <source>
        <dbReference type="ARBA" id="ARBA00022692"/>
    </source>
</evidence>
<feature type="domain" description="TMEM131 second Ig-like" evidence="12">
    <location>
        <begin position="219"/>
        <end position="308"/>
    </location>
</feature>
<feature type="region of interest" description="Disordered" evidence="7">
    <location>
        <begin position="1827"/>
        <end position="1861"/>
    </location>
</feature>
<comment type="caution">
    <text evidence="16">The sequence shown here is derived from an EMBL/GenBank/DDBJ whole genome shotgun (WGS) entry which is preliminary data.</text>
</comment>
<evidence type="ECO:0000256" key="7">
    <source>
        <dbReference type="SAM" id="MobiDB-lite"/>
    </source>
</evidence>
<feature type="signal peptide" evidence="9">
    <location>
        <begin position="1"/>
        <end position="23"/>
    </location>
</feature>
<evidence type="ECO:0000256" key="1">
    <source>
        <dbReference type="ARBA" id="ARBA00004479"/>
    </source>
</evidence>
<keyword evidence="17" id="KW-1185">Reference proteome</keyword>
<feature type="compositionally biased region" description="Basic and acidic residues" evidence="7">
    <location>
        <begin position="1439"/>
        <end position="1461"/>
    </location>
</feature>